<accession>A0A1Q9EX67</accession>
<sequence length="330" mass="35370">MSTRADREVRQTALAQEEQISKAKRARMEGVVGGTVLLLSTFLMNAAKAAEVTAAAADVAAEEAAPPTPKVRAKAKAKAVPAPITKEELEDKVLEELEGIDVDGDLLKTVEDLQESSCLSSLSTFSSQSAHDGDGYVAVSAIFISRTVIVWVMMLMVMRVIVIVVVVAGRDDRSLCQRTLSHNHALKDEACRGRWTLAVGIAVVFMVLITAIYAAPPAPVPSKPPAPVKCGAAVEERPQLFGSIRLPVHSSPAKHVASPAASLVATCNSSGERHRAAFSSRGTRSGREEQGKQRGAQGPAQHLDPSHQRHPQYASKYGGSPQRRHFDTFR</sequence>
<keyword evidence="4" id="KW-1185">Reference proteome</keyword>
<evidence type="ECO:0000313" key="4">
    <source>
        <dbReference type="Proteomes" id="UP000186817"/>
    </source>
</evidence>
<reference evidence="3 4" key="1">
    <citation type="submission" date="2016-02" db="EMBL/GenBank/DDBJ databases">
        <title>Genome analysis of coral dinoflagellate symbionts highlights evolutionary adaptations to a symbiotic lifestyle.</title>
        <authorList>
            <person name="Aranda M."/>
            <person name="Li Y."/>
            <person name="Liew Y.J."/>
            <person name="Baumgarten S."/>
            <person name="Simakov O."/>
            <person name="Wilson M."/>
            <person name="Piel J."/>
            <person name="Ashoor H."/>
            <person name="Bougouffa S."/>
            <person name="Bajic V.B."/>
            <person name="Ryu T."/>
            <person name="Ravasi T."/>
            <person name="Bayer T."/>
            <person name="Micklem G."/>
            <person name="Kim H."/>
            <person name="Bhak J."/>
            <person name="Lajeunesse T.C."/>
            <person name="Voolstra C.R."/>
        </authorList>
    </citation>
    <scope>NUCLEOTIDE SEQUENCE [LARGE SCALE GENOMIC DNA]</scope>
    <source>
        <strain evidence="3 4">CCMP2467</strain>
    </source>
</reference>
<evidence type="ECO:0000256" key="1">
    <source>
        <dbReference type="SAM" id="MobiDB-lite"/>
    </source>
</evidence>
<dbReference type="Proteomes" id="UP000186817">
    <property type="component" value="Unassembled WGS sequence"/>
</dbReference>
<proteinExistence type="predicted"/>
<dbReference type="AlphaFoldDB" id="A0A1Q9EX67"/>
<organism evidence="3 4">
    <name type="scientific">Symbiodinium microadriaticum</name>
    <name type="common">Dinoflagellate</name>
    <name type="synonym">Zooxanthella microadriatica</name>
    <dbReference type="NCBI Taxonomy" id="2951"/>
    <lineage>
        <taxon>Eukaryota</taxon>
        <taxon>Sar</taxon>
        <taxon>Alveolata</taxon>
        <taxon>Dinophyceae</taxon>
        <taxon>Suessiales</taxon>
        <taxon>Symbiodiniaceae</taxon>
        <taxon>Symbiodinium</taxon>
    </lineage>
</organism>
<gene>
    <name evidence="3" type="ORF">AK812_SmicGene4088</name>
</gene>
<feature type="transmembrane region" description="Helical" evidence="2">
    <location>
        <begin position="148"/>
        <end position="168"/>
    </location>
</feature>
<name>A0A1Q9EX67_SYMMI</name>
<keyword evidence="2" id="KW-1133">Transmembrane helix</keyword>
<evidence type="ECO:0000313" key="3">
    <source>
        <dbReference type="EMBL" id="OLQ11985.1"/>
    </source>
</evidence>
<dbReference type="EMBL" id="LSRX01000050">
    <property type="protein sequence ID" value="OLQ11985.1"/>
    <property type="molecule type" value="Genomic_DNA"/>
</dbReference>
<protein>
    <submittedName>
        <fullName evidence="3">Uncharacterized protein</fullName>
    </submittedName>
</protein>
<feature type="region of interest" description="Disordered" evidence="1">
    <location>
        <begin position="272"/>
        <end position="330"/>
    </location>
</feature>
<comment type="caution">
    <text evidence="3">The sequence shown here is derived from an EMBL/GenBank/DDBJ whole genome shotgun (WGS) entry which is preliminary data.</text>
</comment>
<keyword evidence="2" id="KW-0472">Membrane</keyword>
<feature type="transmembrane region" description="Helical" evidence="2">
    <location>
        <begin position="195"/>
        <end position="215"/>
    </location>
</feature>
<keyword evidence="2" id="KW-0812">Transmembrane</keyword>
<evidence type="ECO:0000256" key="2">
    <source>
        <dbReference type="SAM" id="Phobius"/>
    </source>
</evidence>